<sequence length="82" mass="9505">MPVDLLYPDPQEEQRKHKLKRLVMRPNSFFLDAVCDTCNTMFHLLKPTELLFSATLRQSFFVRSAIKSCPSHLAAKRELVKA</sequence>
<proteinExistence type="predicted"/>
<dbReference type="EMBL" id="JBDODL010002468">
    <property type="protein sequence ID" value="MES1922255.1"/>
    <property type="molecule type" value="Genomic_DNA"/>
</dbReference>
<dbReference type="Proteomes" id="UP001439008">
    <property type="component" value="Unassembled WGS sequence"/>
</dbReference>
<protein>
    <submittedName>
        <fullName evidence="1">40S ribosomal protein S27</fullName>
    </submittedName>
</protein>
<evidence type="ECO:0000313" key="1">
    <source>
        <dbReference type="EMBL" id="MES1922255.1"/>
    </source>
</evidence>
<organism evidence="1 2">
    <name type="scientific">Bonamia ostreae</name>
    <dbReference type="NCBI Taxonomy" id="126728"/>
    <lineage>
        <taxon>Eukaryota</taxon>
        <taxon>Sar</taxon>
        <taxon>Rhizaria</taxon>
        <taxon>Endomyxa</taxon>
        <taxon>Ascetosporea</taxon>
        <taxon>Haplosporida</taxon>
        <taxon>Bonamia</taxon>
    </lineage>
</organism>
<evidence type="ECO:0000313" key="2">
    <source>
        <dbReference type="Proteomes" id="UP001439008"/>
    </source>
</evidence>
<dbReference type="Gene3D" id="2.20.25.100">
    <property type="entry name" value="Zn-binding ribosomal proteins"/>
    <property type="match status" value="1"/>
</dbReference>
<name>A0ABV2ARF5_9EUKA</name>
<dbReference type="GO" id="GO:0005840">
    <property type="term" value="C:ribosome"/>
    <property type="evidence" value="ECO:0007669"/>
    <property type="project" value="UniProtKB-KW"/>
</dbReference>
<keyword evidence="1" id="KW-0687">Ribonucleoprotein</keyword>
<reference evidence="1 2" key="1">
    <citation type="journal article" date="2024" name="BMC Biol.">
        <title>Comparative genomics of Ascetosporea gives new insight into the evolutionary basis for animal parasitism in Rhizaria.</title>
        <authorList>
            <person name="Hiltunen Thoren M."/>
            <person name="Onut-Brannstrom I."/>
            <person name="Alfjorden A."/>
            <person name="Peckova H."/>
            <person name="Swords F."/>
            <person name="Hooper C."/>
            <person name="Holzer A.S."/>
            <person name="Bass D."/>
            <person name="Burki F."/>
        </authorList>
    </citation>
    <scope>NUCLEOTIDE SEQUENCE [LARGE SCALE GENOMIC DNA]</scope>
    <source>
        <strain evidence="1">20-A016</strain>
    </source>
</reference>
<comment type="caution">
    <text evidence="1">The sequence shown here is derived from an EMBL/GenBank/DDBJ whole genome shotgun (WGS) entry which is preliminary data.</text>
</comment>
<dbReference type="InterPro" id="IPR023407">
    <property type="entry name" value="Ribosomal_eS27_Zn-bd_dom_sf"/>
</dbReference>
<keyword evidence="2" id="KW-1185">Reference proteome</keyword>
<accession>A0ABV2ARF5</accession>
<gene>
    <name evidence="1" type="primary">RPS27</name>
    <name evidence="1" type="ORF">MHBO_003761</name>
</gene>
<keyword evidence="1" id="KW-0689">Ribosomal protein</keyword>